<dbReference type="PANTHER" id="PTHR13318">
    <property type="entry name" value="PARTNER OF PAIRED, ISOFORM B-RELATED"/>
    <property type="match status" value="1"/>
</dbReference>
<evidence type="ECO:0000313" key="2">
    <source>
        <dbReference type="EMBL" id="KAJ8652591.1"/>
    </source>
</evidence>
<evidence type="ECO:0000256" key="1">
    <source>
        <dbReference type="PROSITE-ProRule" id="PRU00339"/>
    </source>
</evidence>
<dbReference type="InterPro" id="IPR032675">
    <property type="entry name" value="LRR_dom_sf"/>
</dbReference>
<keyword evidence="3" id="KW-1185">Reference proteome</keyword>
<dbReference type="GeneID" id="83219136"/>
<name>A0AAD7UT15_9FUNG</name>
<accession>A0AAD7UT15</accession>
<reference evidence="2 3" key="1">
    <citation type="submission" date="2023-03" db="EMBL/GenBank/DDBJ databases">
        <title>Genome sequence of Lichtheimia ornata CBS 291.66.</title>
        <authorList>
            <person name="Mohabir J.T."/>
            <person name="Shea T.P."/>
            <person name="Kurbessoian T."/>
            <person name="Berby B."/>
            <person name="Fontaine J."/>
            <person name="Livny J."/>
            <person name="Gnirke A."/>
            <person name="Stajich J.E."/>
            <person name="Cuomo C.A."/>
        </authorList>
    </citation>
    <scope>NUCLEOTIDE SEQUENCE [LARGE SCALE GENOMIC DNA]</scope>
    <source>
        <strain evidence="2">CBS 291.66</strain>
    </source>
</reference>
<dbReference type="Gene3D" id="3.80.10.10">
    <property type="entry name" value="Ribonuclease Inhibitor"/>
    <property type="match status" value="1"/>
</dbReference>
<dbReference type="EMBL" id="JARTCD010000099">
    <property type="protein sequence ID" value="KAJ8652591.1"/>
    <property type="molecule type" value="Genomic_DNA"/>
</dbReference>
<gene>
    <name evidence="2" type="ORF">O0I10_011737</name>
</gene>
<keyword evidence="1" id="KW-0802">TPR repeat</keyword>
<dbReference type="GO" id="GO:0031146">
    <property type="term" value="P:SCF-dependent proteasomal ubiquitin-dependent protein catabolic process"/>
    <property type="evidence" value="ECO:0007669"/>
    <property type="project" value="TreeGrafter"/>
</dbReference>
<dbReference type="SUPFAM" id="SSF48452">
    <property type="entry name" value="TPR-like"/>
    <property type="match status" value="1"/>
</dbReference>
<dbReference type="Proteomes" id="UP001234581">
    <property type="component" value="Unassembled WGS sequence"/>
</dbReference>
<dbReference type="InterPro" id="IPR019734">
    <property type="entry name" value="TPR_rpt"/>
</dbReference>
<dbReference type="AlphaFoldDB" id="A0AAD7UT15"/>
<dbReference type="SUPFAM" id="SSF52047">
    <property type="entry name" value="RNI-like"/>
    <property type="match status" value="1"/>
</dbReference>
<dbReference type="GO" id="GO:0019005">
    <property type="term" value="C:SCF ubiquitin ligase complex"/>
    <property type="evidence" value="ECO:0007669"/>
    <property type="project" value="TreeGrafter"/>
</dbReference>
<dbReference type="PROSITE" id="PS50005">
    <property type="entry name" value="TPR"/>
    <property type="match status" value="1"/>
</dbReference>
<organism evidence="2 3">
    <name type="scientific">Lichtheimia ornata</name>
    <dbReference type="NCBI Taxonomy" id="688661"/>
    <lineage>
        <taxon>Eukaryota</taxon>
        <taxon>Fungi</taxon>
        <taxon>Fungi incertae sedis</taxon>
        <taxon>Mucoromycota</taxon>
        <taxon>Mucoromycotina</taxon>
        <taxon>Mucoromycetes</taxon>
        <taxon>Mucorales</taxon>
        <taxon>Lichtheimiaceae</taxon>
        <taxon>Lichtheimia</taxon>
    </lineage>
</organism>
<dbReference type="InterPro" id="IPR011990">
    <property type="entry name" value="TPR-like_helical_dom_sf"/>
</dbReference>
<protein>
    <submittedName>
        <fullName evidence="2">Uncharacterized protein</fullName>
    </submittedName>
</protein>
<evidence type="ECO:0000313" key="3">
    <source>
        <dbReference type="Proteomes" id="UP001234581"/>
    </source>
</evidence>
<feature type="repeat" description="TPR" evidence="1">
    <location>
        <begin position="78"/>
        <end position="111"/>
    </location>
</feature>
<comment type="caution">
    <text evidence="2">The sequence shown here is derived from an EMBL/GenBank/DDBJ whole genome shotgun (WGS) entry which is preliminary data.</text>
</comment>
<dbReference type="Gene3D" id="1.25.40.10">
    <property type="entry name" value="Tetratricopeptide repeat domain"/>
    <property type="match status" value="1"/>
</dbReference>
<proteinExistence type="predicted"/>
<sequence length="678" mass="76667">MATMENISWSELLKDTNLTAQHGNDGNRIVAATQALQQTAQQFVQVLNERARLFANSAQFDKALHDAAVIRAMLPGSGRGYLCMGDVYCQQGHHAAAISIYEQGLEAIPESDAYYQQLQQHRMTAIANNSKRVDFISQLPLDIVITNIVPRADRLFFSESSCEFLYVSRAWQERILKQPKGLRFYLDEGHNTLIKGHTQLIRFASYVQSLQATLYQRIRLDDLFARGHFSNLKELYIQSLSTTGRLPLIHGLQLVGNSLTHLTLFECPYIQLRDALEACPNLVRLETMNVDAVMSLSPSSSYPKLEHLSLYDISEYGRSHENMVDVLARFPSLRVLEVSPMADSSILPILHKHCPHLQTIYYEHVDVEFGTATTEFHPNRKGIASAYLGGSELYKQDDLIQFLHLQQNSLEGLYFHGNIQINDDAFWDVSNGRVRLRDQYQHQQPPEGNPSESSFPRLTELYFTSNLPTTTHMQMMLWIASNAPNLNTIHIHISSFRSHFAHAMIRLKHLHTVRINALSNDVNDTGIQQFLEHHVALGDQSTLEHVTLRMGRVGVSQNAWIALLSRLTRLKNLELLAGIMPENCIPIMEEIGQGCPALKKLTLGVYDAVLADGLLMPLRKHSNLQCLWIGATSLSDTNLLALCTFHHLKQLSLECRVPKGLLEILQDHIPKVNIFPYG</sequence>
<dbReference type="RefSeq" id="XP_058337505.1">
    <property type="nucleotide sequence ID" value="XM_058491700.1"/>
</dbReference>